<dbReference type="PIRSF" id="PIRSF006806">
    <property type="entry name" value="FTHF_cligase"/>
    <property type="match status" value="1"/>
</dbReference>
<reference evidence="6" key="1">
    <citation type="submission" date="2021-02" db="EMBL/GenBank/DDBJ databases">
        <authorList>
            <person name="Cremers G."/>
            <person name="Picone N."/>
        </authorList>
    </citation>
    <scope>NUCLEOTIDE SEQUENCE</scope>
    <source>
        <strain evidence="6">PQ17</strain>
    </source>
</reference>
<feature type="binding site" evidence="4">
    <location>
        <begin position="134"/>
        <end position="142"/>
    </location>
    <ligand>
        <name>ATP</name>
        <dbReference type="ChEBI" id="CHEBI:30616"/>
    </ligand>
</feature>
<evidence type="ECO:0000256" key="5">
    <source>
        <dbReference type="RuleBase" id="RU361279"/>
    </source>
</evidence>
<evidence type="ECO:0000313" key="6">
    <source>
        <dbReference type="EMBL" id="CAF0689939.1"/>
    </source>
</evidence>
<dbReference type="Pfam" id="PF01812">
    <property type="entry name" value="5-FTHF_cyc-lig"/>
    <property type="match status" value="1"/>
</dbReference>
<keyword evidence="7" id="KW-1185">Reference proteome</keyword>
<proteinExistence type="inferred from homology"/>
<evidence type="ECO:0000256" key="4">
    <source>
        <dbReference type="PIRSR" id="PIRSR006806-1"/>
    </source>
</evidence>
<dbReference type="PANTHER" id="PTHR23407:SF1">
    <property type="entry name" value="5-FORMYLTETRAHYDROFOLATE CYCLO-LIGASE"/>
    <property type="match status" value="1"/>
</dbReference>
<dbReference type="EMBL" id="CAJNOB010000001">
    <property type="protein sequence ID" value="CAF0689939.1"/>
    <property type="molecule type" value="Genomic_DNA"/>
</dbReference>
<name>A0A8J2BHR2_9BACT</name>
<evidence type="ECO:0000256" key="3">
    <source>
        <dbReference type="ARBA" id="ARBA00022840"/>
    </source>
</evidence>
<dbReference type="InterPro" id="IPR037171">
    <property type="entry name" value="NagB/RpiA_transferase-like"/>
</dbReference>
<keyword evidence="3 4" id="KW-0067">ATP-binding</keyword>
<keyword evidence="6" id="KW-0436">Ligase</keyword>
<organism evidence="6 7">
    <name type="scientific">Candidatus Methylacidithermus pantelleriae</name>
    <dbReference type="NCBI Taxonomy" id="2744239"/>
    <lineage>
        <taxon>Bacteria</taxon>
        <taxon>Pseudomonadati</taxon>
        <taxon>Verrucomicrobiota</taxon>
        <taxon>Methylacidiphilae</taxon>
        <taxon>Methylacidiphilales</taxon>
        <taxon>Methylacidiphilaceae</taxon>
        <taxon>Candidatus Methylacidithermus</taxon>
    </lineage>
</organism>
<dbReference type="SUPFAM" id="SSF100950">
    <property type="entry name" value="NagB/RpiA/CoA transferase-like"/>
    <property type="match status" value="1"/>
</dbReference>
<dbReference type="RefSeq" id="WP_174581843.1">
    <property type="nucleotide sequence ID" value="NZ_CAJNOB010000001.1"/>
</dbReference>
<sequence length="192" mass="21620">MDKKSIRLLSKQRLDALAPSLREAQSQAIVERVRSLGFWQNSLTVLFYYPLRREPDVRPLLVWWASLPGRTAVLPRSSPGASSQFSLAAVRGLERLEVGRWKIPEPTPLAPSVDPESIDAVLVPGLAFDRSGMRVGRGMGWYDRLLSFLPPRTVRVGIFFSVQEWPALPKEAWDEPLGWIVTEKETIVVSQS</sequence>
<dbReference type="InterPro" id="IPR002698">
    <property type="entry name" value="FTHF_cligase"/>
</dbReference>
<keyword evidence="2 4" id="KW-0547">Nucleotide-binding</keyword>
<comment type="catalytic activity">
    <reaction evidence="5">
        <text>(6S)-5-formyl-5,6,7,8-tetrahydrofolate + ATP = (6R)-5,10-methenyltetrahydrofolate + ADP + phosphate</text>
        <dbReference type="Rhea" id="RHEA:10488"/>
        <dbReference type="ChEBI" id="CHEBI:30616"/>
        <dbReference type="ChEBI" id="CHEBI:43474"/>
        <dbReference type="ChEBI" id="CHEBI:57455"/>
        <dbReference type="ChEBI" id="CHEBI:57457"/>
        <dbReference type="ChEBI" id="CHEBI:456216"/>
        <dbReference type="EC" id="6.3.3.2"/>
    </reaction>
</comment>
<dbReference type="PANTHER" id="PTHR23407">
    <property type="entry name" value="ATPASE INHIBITOR/5-FORMYLTETRAHYDROFOLATE CYCLO-LIGASE"/>
    <property type="match status" value="1"/>
</dbReference>
<dbReference type="GO" id="GO:0009396">
    <property type="term" value="P:folic acid-containing compound biosynthetic process"/>
    <property type="evidence" value="ECO:0007669"/>
    <property type="project" value="TreeGrafter"/>
</dbReference>
<dbReference type="GO" id="GO:0030272">
    <property type="term" value="F:5-formyltetrahydrofolate cyclo-ligase activity"/>
    <property type="evidence" value="ECO:0007669"/>
    <property type="project" value="UniProtKB-EC"/>
</dbReference>
<feature type="binding site" evidence="4">
    <location>
        <position position="54"/>
    </location>
    <ligand>
        <name>substrate</name>
    </ligand>
</feature>
<feature type="binding site" evidence="4">
    <location>
        <begin position="3"/>
        <end position="7"/>
    </location>
    <ligand>
        <name>ATP</name>
        <dbReference type="ChEBI" id="CHEBI:30616"/>
    </ligand>
</feature>
<evidence type="ECO:0000313" key="7">
    <source>
        <dbReference type="Proteomes" id="UP000663859"/>
    </source>
</evidence>
<keyword evidence="5" id="KW-0479">Metal-binding</keyword>
<comment type="similarity">
    <text evidence="1 5">Belongs to the 5-formyltetrahydrofolate cyclo-ligase family.</text>
</comment>
<accession>A0A8J2BHR2</accession>
<dbReference type="EC" id="6.3.3.2" evidence="5"/>
<dbReference type="AlphaFoldDB" id="A0A8J2BHR2"/>
<dbReference type="NCBIfam" id="TIGR02727">
    <property type="entry name" value="MTHFS_bact"/>
    <property type="match status" value="1"/>
</dbReference>
<gene>
    <name evidence="6" type="ORF">MPNT_10443</name>
</gene>
<dbReference type="GO" id="GO:0046872">
    <property type="term" value="F:metal ion binding"/>
    <property type="evidence" value="ECO:0007669"/>
    <property type="project" value="UniProtKB-KW"/>
</dbReference>
<dbReference type="InterPro" id="IPR024185">
    <property type="entry name" value="FTHF_cligase-like_sf"/>
</dbReference>
<dbReference type="GO" id="GO:0005524">
    <property type="term" value="F:ATP binding"/>
    <property type="evidence" value="ECO:0007669"/>
    <property type="project" value="UniProtKB-KW"/>
</dbReference>
<comment type="caution">
    <text evidence="6">The sequence shown here is derived from an EMBL/GenBank/DDBJ whole genome shotgun (WGS) entry which is preliminary data.</text>
</comment>
<dbReference type="GO" id="GO:0035999">
    <property type="term" value="P:tetrahydrofolate interconversion"/>
    <property type="evidence" value="ECO:0007669"/>
    <property type="project" value="TreeGrafter"/>
</dbReference>
<dbReference type="Proteomes" id="UP000663859">
    <property type="component" value="Unassembled WGS sequence"/>
</dbReference>
<dbReference type="Gene3D" id="3.40.50.10420">
    <property type="entry name" value="NagB/RpiA/CoA transferase-like"/>
    <property type="match status" value="1"/>
</dbReference>
<protein>
    <recommendedName>
        <fullName evidence="5">5-formyltetrahydrofolate cyclo-ligase</fullName>
        <ecNumber evidence="5">6.3.3.2</ecNumber>
    </recommendedName>
</protein>
<evidence type="ECO:0000256" key="2">
    <source>
        <dbReference type="ARBA" id="ARBA00022741"/>
    </source>
</evidence>
<evidence type="ECO:0000256" key="1">
    <source>
        <dbReference type="ARBA" id="ARBA00010638"/>
    </source>
</evidence>
<keyword evidence="5" id="KW-0460">Magnesium</keyword>
<comment type="cofactor">
    <cofactor evidence="5">
        <name>Mg(2+)</name>
        <dbReference type="ChEBI" id="CHEBI:18420"/>
    </cofactor>
</comment>